<evidence type="ECO:0000313" key="1">
    <source>
        <dbReference type="EMBL" id="KAG9494050.1"/>
    </source>
</evidence>
<gene>
    <name evidence="1" type="ORF">GDO78_001736</name>
</gene>
<sequence>MVQSPSMGSAPNAVPTQALQKGSVFIRLPTLNRAANLKKKSHCASDIRFLDVCRAYSAHTWSLTAGRKACVCVEHCWIPVEISPYG</sequence>
<keyword evidence="2" id="KW-1185">Reference proteome</keyword>
<comment type="caution">
    <text evidence="1">The sequence shown here is derived from an EMBL/GenBank/DDBJ whole genome shotgun (WGS) entry which is preliminary data.</text>
</comment>
<evidence type="ECO:0000313" key="2">
    <source>
        <dbReference type="Proteomes" id="UP000770717"/>
    </source>
</evidence>
<name>A0A8J6FW34_ELECQ</name>
<proteinExistence type="predicted"/>
<dbReference type="Proteomes" id="UP000770717">
    <property type="component" value="Unassembled WGS sequence"/>
</dbReference>
<protein>
    <submittedName>
        <fullName evidence="1">Uncharacterized protein</fullName>
    </submittedName>
</protein>
<reference evidence="1" key="1">
    <citation type="thesis" date="2020" institute="ProQuest LLC" country="789 East Eisenhower Parkway, Ann Arbor, MI, USA">
        <title>Comparative Genomics and Chromosome Evolution.</title>
        <authorList>
            <person name="Mudd A.B."/>
        </authorList>
    </citation>
    <scope>NUCLEOTIDE SEQUENCE</scope>
    <source>
        <strain evidence="1">HN-11 Male</strain>
        <tissue evidence="1">Kidney and liver</tissue>
    </source>
</reference>
<dbReference type="OrthoDB" id="10255630at2759"/>
<dbReference type="AlphaFoldDB" id="A0A8J6FW34"/>
<dbReference type="EMBL" id="WNTK01000001">
    <property type="protein sequence ID" value="KAG9494050.1"/>
    <property type="molecule type" value="Genomic_DNA"/>
</dbReference>
<accession>A0A8J6FW34</accession>
<organism evidence="1 2">
    <name type="scientific">Eleutherodactylus coqui</name>
    <name type="common">Puerto Rican coqui</name>
    <dbReference type="NCBI Taxonomy" id="57060"/>
    <lineage>
        <taxon>Eukaryota</taxon>
        <taxon>Metazoa</taxon>
        <taxon>Chordata</taxon>
        <taxon>Craniata</taxon>
        <taxon>Vertebrata</taxon>
        <taxon>Euteleostomi</taxon>
        <taxon>Amphibia</taxon>
        <taxon>Batrachia</taxon>
        <taxon>Anura</taxon>
        <taxon>Neobatrachia</taxon>
        <taxon>Hyloidea</taxon>
        <taxon>Eleutherodactylidae</taxon>
        <taxon>Eleutherodactylinae</taxon>
        <taxon>Eleutherodactylus</taxon>
        <taxon>Eleutherodactylus</taxon>
    </lineage>
</organism>